<gene>
    <name evidence="1" type="ORF">MSG28_016089</name>
</gene>
<dbReference type="Proteomes" id="UP001064048">
    <property type="component" value="Chromosome 30"/>
</dbReference>
<proteinExistence type="predicted"/>
<evidence type="ECO:0000313" key="1">
    <source>
        <dbReference type="EMBL" id="KAI8431600.1"/>
    </source>
</evidence>
<accession>A0ACC0K614</accession>
<dbReference type="EMBL" id="CM046130">
    <property type="protein sequence ID" value="KAI8431600.1"/>
    <property type="molecule type" value="Genomic_DNA"/>
</dbReference>
<organism evidence="1 2">
    <name type="scientific">Choristoneura fumiferana</name>
    <name type="common">Spruce budworm moth</name>
    <name type="synonym">Archips fumiferana</name>
    <dbReference type="NCBI Taxonomy" id="7141"/>
    <lineage>
        <taxon>Eukaryota</taxon>
        <taxon>Metazoa</taxon>
        <taxon>Ecdysozoa</taxon>
        <taxon>Arthropoda</taxon>
        <taxon>Hexapoda</taxon>
        <taxon>Insecta</taxon>
        <taxon>Pterygota</taxon>
        <taxon>Neoptera</taxon>
        <taxon>Endopterygota</taxon>
        <taxon>Lepidoptera</taxon>
        <taxon>Glossata</taxon>
        <taxon>Ditrysia</taxon>
        <taxon>Tortricoidea</taxon>
        <taxon>Tortricidae</taxon>
        <taxon>Tortricinae</taxon>
        <taxon>Choristoneura</taxon>
    </lineage>
</organism>
<evidence type="ECO:0000313" key="2">
    <source>
        <dbReference type="Proteomes" id="UP001064048"/>
    </source>
</evidence>
<protein>
    <submittedName>
        <fullName evidence="1">Uncharacterized protein</fullName>
    </submittedName>
</protein>
<reference evidence="1 2" key="1">
    <citation type="journal article" date="2022" name="Genome Biol. Evol.">
        <title>The Spruce Budworm Genome: Reconstructing the Evolutionary History of Antifreeze Proteins.</title>
        <authorList>
            <person name="Beliveau C."/>
            <person name="Gagne P."/>
            <person name="Picq S."/>
            <person name="Vernygora O."/>
            <person name="Keeling C.I."/>
            <person name="Pinkney K."/>
            <person name="Doucet D."/>
            <person name="Wen F."/>
            <person name="Johnston J.S."/>
            <person name="Maaroufi H."/>
            <person name="Boyle B."/>
            <person name="Laroche J."/>
            <person name="Dewar K."/>
            <person name="Juretic N."/>
            <person name="Blackburn G."/>
            <person name="Nisole A."/>
            <person name="Brunet B."/>
            <person name="Brandao M."/>
            <person name="Lumley L."/>
            <person name="Duan J."/>
            <person name="Quan G."/>
            <person name="Lucarotti C.J."/>
            <person name="Roe A.D."/>
            <person name="Sperling F.A.H."/>
            <person name="Levesque R.C."/>
            <person name="Cusson M."/>
        </authorList>
    </citation>
    <scope>NUCLEOTIDE SEQUENCE [LARGE SCALE GENOMIC DNA]</scope>
    <source>
        <strain evidence="1">Glfc:IPQL:Cfum</strain>
    </source>
</reference>
<sequence length="81" mass="9211">MSLQPSMLAEPRADLTKQVKEQETTDASARHHPPLKERRVILSKLDISPRVATRWTDDIVRVAGNRWMQVASCCSRRPLSS</sequence>
<name>A0ACC0K614_CHOFU</name>
<keyword evidence="2" id="KW-1185">Reference proteome</keyword>
<comment type="caution">
    <text evidence="1">The sequence shown here is derived from an EMBL/GenBank/DDBJ whole genome shotgun (WGS) entry which is preliminary data.</text>
</comment>